<comment type="caution">
    <text evidence="3">The sequence shown here is derived from an EMBL/GenBank/DDBJ whole genome shotgun (WGS) entry which is preliminary data.</text>
</comment>
<dbReference type="Proteomes" id="UP000663854">
    <property type="component" value="Unassembled WGS sequence"/>
</dbReference>
<dbReference type="EMBL" id="CAJNOL010001793">
    <property type="protein sequence ID" value="CAF1419753.1"/>
    <property type="molecule type" value="Genomic_DNA"/>
</dbReference>
<sequence>MSSTLGGLAWAQDWFDSCLLRIRNTTWIREQVTRREPWGLFSSSSDTEQTTTIISEEWTKHAQYSLQLMGGNESIEISKWREWIPTVKQHPRPISYDLTPIYTLLPANSHQRTSLTEATLYFRTQADLNDRTYIAQLQSIPRPPQSRCQRPLAKRSLKSSIQQQPQVVNRTTSPFIFTEEARAALCPFVGTEGMKCFDDRPIRNSGRKLDSGHLKLPRGVGMTVDRSTGQIRALAVQLTYPSEGSRMWTDGHTGAMFNVFNEATLGAANRVVAGYDKARVRIFHDASQLDAAWKQTFADGKVRGGELARQPDMLGYFNK</sequence>
<accession>A0A815M8Z5</accession>
<reference evidence="3" key="1">
    <citation type="submission" date="2021-02" db="EMBL/GenBank/DDBJ databases">
        <authorList>
            <person name="Nowell W R."/>
        </authorList>
    </citation>
    <scope>NUCLEOTIDE SEQUENCE</scope>
</reference>
<evidence type="ECO:0000313" key="3">
    <source>
        <dbReference type="EMBL" id="CAF1419753.1"/>
    </source>
</evidence>
<dbReference type="AlphaFoldDB" id="A0A815M8Z5"/>
<evidence type="ECO:0000259" key="1">
    <source>
        <dbReference type="Pfam" id="PF01823"/>
    </source>
</evidence>
<name>A0A815M8Z5_9BILA</name>
<dbReference type="Proteomes" id="UP000663870">
    <property type="component" value="Unassembled WGS sequence"/>
</dbReference>
<evidence type="ECO:0000313" key="4">
    <source>
        <dbReference type="Proteomes" id="UP000663870"/>
    </source>
</evidence>
<keyword evidence="4" id="KW-1185">Reference proteome</keyword>
<feature type="domain" description="MACPF" evidence="1">
    <location>
        <begin position="65"/>
        <end position="118"/>
    </location>
</feature>
<organism evidence="3 4">
    <name type="scientific">Rotaria sordida</name>
    <dbReference type="NCBI Taxonomy" id="392033"/>
    <lineage>
        <taxon>Eukaryota</taxon>
        <taxon>Metazoa</taxon>
        <taxon>Spiralia</taxon>
        <taxon>Gnathifera</taxon>
        <taxon>Rotifera</taxon>
        <taxon>Eurotatoria</taxon>
        <taxon>Bdelloidea</taxon>
        <taxon>Philodinida</taxon>
        <taxon>Philodinidae</taxon>
        <taxon>Rotaria</taxon>
    </lineage>
</organism>
<evidence type="ECO:0000313" key="2">
    <source>
        <dbReference type="EMBL" id="CAF1167767.1"/>
    </source>
</evidence>
<dbReference type="Pfam" id="PF01823">
    <property type="entry name" value="MACPF"/>
    <property type="match status" value="1"/>
</dbReference>
<dbReference type="EMBL" id="CAJNOH010001041">
    <property type="protein sequence ID" value="CAF1167767.1"/>
    <property type="molecule type" value="Genomic_DNA"/>
</dbReference>
<proteinExistence type="predicted"/>
<protein>
    <recommendedName>
        <fullName evidence="1">MACPF domain-containing protein</fullName>
    </recommendedName>
</protein>
<gene>
    <name evidence="3" type="ORF">JXQ802_LOCUS35782</name>
    <name evidence="2" type="ORF">PYM288_LOCUS23096</name>
</gene>
<dbReference type="InterPro" id="IPR020864">
    <property type="entry name" value="MACPF"/>
</dbReference>